<comment type="function">
    <text evidence="2">Catalyzes the conversion of pppGpp to ppGpp. Guanosine pentaphosphate (pppGpp) is a cytoplasmic signaling molecule which together with ppGpp controls the 'stringent response', an adaptive process that allows bacteria to respond to amino acid starvation, resulting in the coordinated regulation of numerous cellular activities.</text>
</comment>
<dbReference type="Proteomes" id="UP000664654">
    <property type="component" value="Unassembled WGS sequence"/>
</dbReference>
<dbReference type="InterPro" id="IPR043129">
    <property type="entry name" value="ATPase_NBD"/>
</dbReference>
<evidence type="ECO:0000259" key="4">
    <source>
        <dbReference type="Pfam" id="PF21447"/>
    </source>
</evidence>
<dbReference type="InterPro" id="IPR050273">
    <property type="entry name" value="GppA/Ppx_hydrolase"/>
</dbReference>
<dbReference type="Gene3D" id="3.30.420.150">
    <property type="entry name" value="Exopolyphosphatase. Domain 2"/>
    <property type="match status" value="1"/>
</dbReference>
<dbReference type="EMBL" id="JAFKCV010000001">
    <property type="protein sequence ID" value="MBN7823726.1"/>
    <property type="molecule type" value="Genomic_DNA"/>
</dbReference>
<evidence type="ECO:0000256" key="2">
    <source>
        <dbReference type="HAMAP-Rule" id="MF_01550"/>
    </source>
</evidence>
<dbReference type="GO" id="GO:0015970">
    <property type="term" value="P:guanosine tetraphosphate biosynthetic process"/>
    <property type="evidence" value="ECO:0007669"/>
    <property type="project" value="UniProtKB-UniRule"/>
</dbReference>
<dbReference type="Gene3D" id="1.10.3210.10">
    <property type="entry name" value="Hypothetical protein af1432"/>
    <property type="match status" value="1"/>
</dbReference>
<keyword evidence="6" id="KW-1185">Reference proteome</keyword>
<dbReference type="Pfam" id="PF21447">
    <property type="entry name" value="Ppx-GppA_III"/>
    <property type="match status" value="1"/>
</dbReference>
<dbReference type="PIRSF" id="PIRSF001267">
    <property type="entry name" value="Pyrophosphatase_GppA_Ppx"/>
    <property type="match status" value="1"/>
</dbReference>
<dbReference type="GO" id="GO:0015974">
    <property type="term" value="P:guanosine pentaphosphate catabolic process"/>
    <property type="evidence" value="ECO:0007669"/>
    <property type="project" value="InterPro"/>
</dbReference>
<dbReference type="InterPro" id="IPR003695">
    <property type="entry name" value="Ppx_GppA_N"/>
</dbReference>
<name>A0A939IPS1_9ALTE</name>
<dbReference type="PANTHER" id="PTHR30005:SF0">
    <property type="entry name" value="RETROGRADE REGULATION PROTEIN 2"/>
    <property type="match status" value="1"/>
</dbReference>
<dbReference type="SUPFAM" id="SSF109604">
    <property type="entry name" value="HD-domain/PDEase-like"/>
    <property type="match status" value="1"/>
</dbReference>
<dbReference type="InterPro" id="IPR030673">
    <property type="entry name" value="PyroPPase_GppA_Ppx"/>
</dbReference>
<dbReference type="InterPro" id="IPR023709">
    <property type="entry name" value="Guo-5TP_3DP_PyrP"/>
</dbReference>
<dbReference type="InterPro" id="IPR048950">
    <property type="entry name" value="Ppx_GppA_C"/>
</dbReference>
<dbReference type="SUPFAM" id="SSF53067">
    <property type="entry name" value="Actin-like ATPase domain"/>
    <property type="match status" value="2"/>
</dbReference>
<organism evidence="5 6">
    <name type="scientific">Bowmanella dokdonensis</name>
    <dbReference type="NCBI Taxonomy" id="751969"/>
    <lineage>
        <taxon>Bacteria</taxon>
        <taxon>Pseudomonadati</taxon>
        <taxon>Pseudomonadota</taxon>
        <taxon>Gammaproteobacteria</taxon>
        <taxon>Alteromonadales</taxon>
        <taxon>Alteromonadaceae</taxon>
        <taxon>Bowmanella</taxon>
    </lineage>
</organism>
<accession>A0A939IPS1</accession>
<dbReference type="FunFam" id="3.30.420.40:FF:000023">
    <property type="entry name" value="Guanosine-5'-triphosphate,3'-diphosphate pyrophosphatase"/>
    <property type="match status" value="1"/>
</dbReference>
<dbReference type="AlphaFoldDB" id="A0A939IPS1"/>
<dbReference type="RefSeq" id="WP_206571849.1">
    <property type="nucleotide sequence ID" value="NZ_JAFKCV010000001.1"/>
</dbReference>
<proteinExistence type="inferred from homology"/>
<dbReference type="Gene3D" id="3.30.420.40">
    <property type="match status" value="1"/>
</dbReference>
<evidence type="ECO:0000259" key="3">
    <source>
        <dbReference type="Pfam" id="PF02541"/>
    </source>
</evidence>
<feature type="domain" description="Ppx/GppA phosphatase N-terminal" evidence="3">
    <location>
        <begin position="29"/>
        <end position="310"/>
    </location>
</feature>
<comment type="caution">
    <text evidence="5">The sequence shown here is derived from an EMBL/GenBank/DDBJ whole genome shotgun (WGS) entry which is preliminary data.</text>
</comment>
<dbReference type="HAMAP" id="MF_01550">
    <property type="entry name" value="GppA"/>
    <property type="match status" value="1"/>
</dbReference>
<feature type="domain" description="Ppx/GppA phosphatase C-terminal" evidence="4">
    <location>
        <begin position="316"/>
        <end position="489"/>
    </location>
</feature>
<protein>
    <recommendedName>
        <fullName evidence="2">Guanosine-5'-triphosphate,3'-diphosphate pyrophosphatase</fullName>
        <ecNumber evidence="2">3.6.1.40</ecNumber>
    </recommendedName>
    <alternativeName>
        <fullName evidence="2">Guanosine pentaphosphate phosphohydrolase</fullName>
    </alternativeName>
    <alternativeName>
        <fullName evidence="2">pppGpp-5'-phosphohydrolase</fullName>
    </alternativeName>
</protein>
<dbReference type="FunFam" id="3.30.420.150:FF:000001">
    <property type="entry name" value="Guanosine-5'-triphosphate,3'-diphosphate pyrophosphatase"/>
    <property type="match status" value="1"/>
</dbReference>
<evidence type="ECO:0000256" key="1">
    <source>
        <dbReference type="ARBA" id="ARBA00022801"/>
    </source>
</evidence>
<comment type="similarity">
    <text evidence="2">Belongs to the GppA/Ppx family. GppA subfamily.</text>
</comment>
<evidence type="ECO:0000313" key="5">
    <source>
        <dbReference type="EMBL" id="MBN7823726.1"/>
    </source>
</evidence>
<sequence>MNKESVSASLQPQQYYAAVDLGSNSFHLVIVRVSHGCVHIVGKVKQKVRLAAGLDQNLDLDELSMERGWKCLETFAERLQDIPPGNIRAVATATLRLARNAGTFLVKAEKILRHPISVISGEEEARQIYLGVAYTSANQGNSLVIDIGGASTEIILGKDFTPRQLVSLDLGCVTFMERYFQGGELSQANFDKAMAAATQLIAPVAKNFTRFQWRQCLGASGTPQAVTEILVAQGINDSIRLDYLKDMIGQCVACAHLDSLDIHGLSDARRQVFPSGLAILTVLFEQLGIEQMQISGGALREGLIYGMLENIHHNDVRQQTLDSLINRFHIEEEQSQRVAEVALHLFHQLPKSAVACQMDAEGILLAAAKLHEIGLHIDFKLSHQHGSYILGHVNMGGYTKLQREAIRDLVHCHRQDIELDRFEGYQQEVGSLLRLLCRILRLAVVLSIRRRDNLIPDIALKLNEEEITLTFPTGWLKAHPLLDAELANERWLHHKVGWGLVIQ</sequence>
<evidence type="ECO:0000313" key="6">
    <source>
        <dbReference type="Proteomes" id="UP000664654"/>
    </source>
</evidence>
<reference evidence="5" key="1">
    <citation type="submission" date="2021-03" db="EMBL/GenBank/DDBJ databases">
        <title>novel species isolated from a fishpond in China.</title>
        <authorList>
            <person name="Lu H."/>
            <person name="Cai Z."/>
        </authorList>
    </citation>
    <scope>NUCLEOTIDE SEQUENCE</scope>
    <source>
        <strain evidence="5">JCM 30855</strain>
    </source>
</reference>
<comment type="pathway">
    <text evidence="2">Purine metabolism; ppGpp biosynthesis; ppGpp from GTP: step 2/2.</text>
</comment>
<dbReference type="PANTHER" id="PTHR30005">
    <property type="entry name" value="EXOPOLYPHOSPHATASE"/>
    <property type="match status" value="1"/>
</dbReference>
<dbReference type="EC" id="3.6.1.40" evidence="2"/>
<dbReference type="Pfam" id="PF02541">
    <property type="entry name" value="Ppx-GppA"/>
    <property type="match status" value="1"/>
</dbReference>
<gene>
    <name evidence="2" type="primary">gppA</name>
    <name evidence="5" type="ORF">J0A66_00680</name>
</gene>
<comment type="catalytic activity">
    <reaction evidence="2">
        <text>guanosine 3'-diphosphate 5'-triphosphate + H2O = guanosine 3',5'-bis(diphosphate) + phosphate + H(+)</text>
        <dbReference type="Rhea" id="RHEA:13073"/>
        <dbReference type="ChEBI" id="CHEBI:15377"/>
        <dbReference type="ChEBI" id="CHEBI:15378"/>
        <dbReference type="ChEBI" id="CHEBI:43474"/>
        <dbReference type="ChEBI" id="CHEBI:77828"/>
        <dbReference type="ChEBI" id="CHEBI:142410"/>
        <dbReference type="EC" id="3.6.1.40"/>
    </reaction>
</comment>
<keyword evidence="1 2" id="KW-0378">Hydrolase</keyword>
<dbReference type="GO" id="GO:0015949">
    <property type="term" value="P:nucleobase-containing small molecule interconversion"/>
    <property type="evidence" value="ECO:0007669"/>
    <property type="project" value="TreeGrafter"/>
</dbReference>
<dbReference type="GO" id="GO:0008894">
    <property type="term" value="F:guanosine-5'-triphosphate,3'-diphosphate diphosphatase activity"/>
    <property type="evidence" value="ECO:0007669"/>
    <property type="project" value="UniProtKB-UniRule"/>
</dbReference>